<accession>A0ABX9YDC7</accession>
<comment type="caution">
    <text evidence="1">The sequence shown here is derived from an EMBL/GenBank/DDBJ whole genome shotgun (WGS) entry which is preliminary data.</text>
</comment>
<dbReference type="RefSeq" id="WP_124759679.1">
    <property type="nucleotide sequence ID" value="NZ_QTPM01000078.1"/>
</dbReference>
<evidence type="ECO:0000313" key="1">
    <source>
        <dbReference type="EMBL" id="RQY80475.1"/>
    </source>
</evidence>
<reference evidence="1 2" key="1">
    <citation type="submission" date="2018-08" db="EMBL/GenBank/DDBJ databases">
        <title>Comparative analysis of Burkholderia isolates from Puerto Rico.</title>
        <authorList>
            <person name="Hall C."/>
            <person name="Sahl J."/>
            <person name="Wagner D."/>
        </authorList>
    </citation>
    <scope>NUCLEOTIDE SEQUENCE [LARGE SCALE GENOMIC DNA]</scope>
    <source>
        <strain evidence="1 2">Bp8966</strain>
    </source>
</reference>
<name>A0ABX9YDC7_9BURK</name>
<keyword evidence="2" id="KW-1185">Reference proteome</keyword>
<organism evidence="1 2">
    <name type="scientific">Burkholderia stagnalis</name>
    <dbReference type="NCBI Taxonomy" id="1503054"/>
    <lineage>
        <taxon>Bacteria</taxon>
        <taxon>Pseudomonadati</taxon>
        <taxon>Pseudomonadota</taxon>
        <taxon>Betaproteobacteria</taxon>
        <taxon>Burkholderiales</taxon>
        <taxon>Burkholderiaceae</taxon>
        <taxon>Burkholderia</taxon>
        <taxon>Burkholderia cepacia complex</taxon>
    </lineage>
</organism>
<dbReference type="EMBL" id="QTPM01000078">
    <property type="protein sequence ID" value="RQY80475.1"/>
    <property type="molecule type" value="Genomic_DNA"/>
</dbReference>
<protein>
    <submittedName>
        <fullName evidence="1">Uncharacterized protein</fullName>
    </submittedName>
</protein>
<sequence length="719" mass="74809">MTDKINPSATDLKGKFQAGATPTQDDYAALIELADVGRKAVGAPDADATQLKPGTQGDGLTLDSGTKKLMVKHADGSVVVDGNGIKVGRGPGIKPDGPVAIQLKHDGDTNVSGLATAGGLCVVPGTGLSLSGTGLNLNLLPNGAGGLSLSTSASTSVLVVKPDTARGVDVDPAKGLYVKTDNATITVDEKTGALKLFDPGLKNTLSTTLDAACSAVLNYTETDTQGEPTQKVKDAWKTDTPLATKLYGTFSTALTAANATTTGQLKGWAETLRGNIVTAADTAYANGKDSLIYDGNTFKPSGTPAGLIAATQKYFIDALNAPGNADKIDSDTYTRPSGTATPLATAVRVRYADGYRAAVTRFAAALNTVAGGNAKAEDFSPLGDKTKDCTTALGETLSNTIQSTLNAATAAHWPEAAPASVTTQVGKDVFKALKTAHAEGYTPAGTIKDLCSAAYVSCVGSIDATLDAEAQAIAVRAAGRAPSVADRDYLDLVSYYTQHAAAKARSDAESAAREANARAVAHAPVEYFFELAGIKGAPGETLSSDNVRDWDIRTPATIGQRADVDTQFLTMFSGSEMVFLFVTAPLSGRKVGSIPDQELAKYNGILSVVVSWDGLSIQEEHDGPSSGWSWATAFPHVVRYHVEVGDIPVSHLGAAQAEGEVLFARVVAVSDGTGPRGRDTFDPRRLTSHKFSRYIGLRFSPKVGVADVSYIFRPRPSEK</sequence>
<proteinExistence type="predicted"/>
<evidence type="ECO:0000313" key="2">
    <source>
        <dbReference type="Proteomes" id="UP000281098"/>
    </source>
</evidence>
<gene>
    <name evidence="1" type="ORF">DF017_34100</name>
</gene>
<dbReference type="Proteomes" id="UP000281098">
    <property type="component" value="Unassembled WGS sequence"/>
</dbReference>